<reference evidence="2" key="3">
    <citation type="submission" date="2024-01" db="EMBL/GenBank/DDBJ databases">
        <authorList>
            <person name="Coelho M.A."/>
            <person name="David-Palma M."/>
            <person name="Shea T."/>
            <person name="Sun S."/>
            <person name="Cuomo C.A."/>
            <person name="Heitman J."/>
        </authorList>
    </citation>
    <scope>NUCLEOTIDE SEQUENCE</scope>
    <source>
        <strain evidence="2">CBS 7841</strain>
    </source>
</reference>
<dbReference type="AlphaFoldDB" id="A0A1E3IPG6"/>
<dbReference type="VEuPathDB" id="FungiDB:L203_01603"/>
<sequence>MSLSSSTLSLKFMQRGSASSGISTSTTTKTTRPSTSASTAGPSTAPVAVAGYTPNSIDKPKEVSKALVAEEQAKWFITRAPKTVQQRNPQFVFEASYTSFLPGFGDQTFNNHSEDDDKNEERQAGGGRMAFGEFGRKGKEKTKDDGKESNEGNDIYNKRSHKSRLSKNTDETGDKDALKGGKSQTFMRPAISPPPAQPEPTSNRPIHRSALPLAKQETGVSSKAAQVSKGQKRLPSESLAKSTGDDGGLSKRVKLGSDSNTFSNEEISVTGNSGLKKVSGHRNGGEGKTLDERQRILKAQKKAEKRAQKTANNV</sequence>
<proteinExistence type="predicted"/>
<reference evidence="2" key="1">
    <citation type="submission" date="2016-06" db="EMBL/GenBank/DDBJ databases">
        <authorList>
            <person name="Cuomo C."/>
            <person name="Litvintseva A."/>
            <person name="Heitman J."/>
            <person name="Chen Y."/>
            <person name="Sun S."/>
            <person name="Springer D."/>
            <person name="Dromer F."/>
            <person name="Young S."/>
            <person name="Zeng Q."/>
            <person name="Chapman S."/>
            <person name="Gujja S."/>
            <person name="Saif S."/>
            <person name="Birren B."/>
        </authorList>
    </citation>
    <scope>NUCLEOTIDE SEQUENCE</scope>
    <source>
        <strain evidence="2">CBS 7841</strain>
    </source>
</reference>
<reference evidence="2" key="2">
    <citation type="journal article" date="2022" name="Elife">
        <title>Obligate sexual reproduction of a homothallic fungus closely related to the Cryptococcus pathogenic species complex.</title>
        <authorList>
            <person name="Passer A.R."/>
            <person name="Clancey S.A."/>
            <person name="Shea T."/>
            <person name="David-Palma M."/>
            <person name="Averette A.F."/>
            <person name="Boekhout T."/>
            <person name="Porcel B.M."/>
            <person name="Nowrousian M."/>
            <person name="Cuomo C.A."/>
            <person name="Sun S."/>
            <person name="Heitman J."/>
            <person name="Coelho M.A."/>
        </authorList>
    </citation>
    <scope>NUCLEOTIDE SEQUENCE</scope>
    <source>
        <strain evidence="2">CBS 7841</strain>
    </source>
</reference>
<feature type="compositionally biased region" description="Polar residues" evidence="1">
    <location>
        <begin position="218"/>
        <end position="229"/>
    </location>
</feature>
<feature type="compositionally biased region" description="Low complexity" evidence="1">
    <location>
        <begin position="16"/>
        <end position="46"/>
    </location>
</feature>
<dbReference type="EMBL" id="CP143786">
    <property type="protein sequence ID" value="WVN87926.1"/>
    <property type="molecule type" value="Genomic_DNA"/>
</dbReference>
<evidence type="ECO:0000256" key="1">
    <source>
        <dbReference type="SAM" id="MobiDB-lite"/>
    </source>
</evidence>
<dbReference type="GeneID" id="91087334"/>
<feature type="compositionally biased region" description="Basic and acidic residues" evidence="1">
    <location>
        <begin position="134"/>
        <end position="150"/>
    </location>
</feature>
<dbReference type="OrthoDB" id="2576525at2759"/>
<name>A0A1E3IPG6_9TREE</name>
<gene>
    <name evidence="2" type="ORF">L203_103123</name>
</gene>
<dbReference type="KEGG" id="cdep:91087334"/>
<evidence type="ECO:0000313" key="3">
    <source>
        <dbReference type="Proteomes" id="UP000094043"/>
    </source>
</evidence>
<dbReference type="Proteomes" id="UP000094043">
    <property type="component" value="Chromosome 3"/>
</dbReference>
<keyword evidence="3" id="KW-1185">Reference proteome</keyword>
<organism evidence="2 3">
    <name type="scientific">Cryptococcus depauperatus CBS 7841</name>
    <dbReference type="NCBI Taxonomy" id="1295531"/>
    <lineage>
        <taxon>Eukaryota</taxon>
        <taxon>Fungi</taxon>
        <taxon>Dikarya</taxon>
        <taxon>Basidiomycota</taxon>
        <taxon>Agaricomycotina</taxon>
        <taxon>Tremellomycetes</taxon>
        <taxon>Tremellales</taxon>
        <taxon>Cryptococcaceae</taxon>
        <taxon>Cryptococcus</taxon>
    </lineage>
</organism>
<feature type="region of interest" description="Disordered" evidence="1">
    <location>
        <begin position="103"/>
        <end position="293"/>
    </location>
</feature>
<feature type="compositionally biased region" description="Basic and acidic residues" evidence="1">
    <location>
        <begin position="283"/>
        <end position="293"/>
    </location>
</feature>
<feature type="compositionally biased region" description="Basic and acidic residues" evidence="1">
    <location>
        <begin position="112"/>
        <end position="123"/>
    </location>
</feature>
<dbReference type="RefSeq" id="XP_066068626.1">
    <property type="nucleotide sequence ID" value="XM_066212529.1"/>
</dbReference>
<feature type="region of interest" description="Disordered" evidence="1">
    <location>
        <begin position="13"/>
        <end position="59"/>
    </location>
</feature>
<feature type="compositionally biased region" description="Basic and acidic residues" evidence="1">
    <location>
        <begin position="167"/>
        <end position="179"/>
    </location>
</feature>
<feature type="compositionally biased region" description="Polar residues" evidence="1">
    <location>
        <begin position="257"/>
        <end position="273"/>
    </location>
</feature>
<accession>A0A1E3IPG6</accession>
<protein>
    <submittedName>
        <fullName evidence="2">Uncharacterized protein</fullName>
    </submittedName>
</protein>
<evidence type="ECO:0000313" key="2">
    <source>
        <dbReference type="EMBL" id="WVN87926.1"/>
    </source>
</evidence>